<organism evidence="2 3">
    <name type="scientific">Panicum virgatum</name>
    <name type="common">Blackwell switchgrass</name>
    <dbReference type="NCBI Taxonomy" id="38727"/>
    <lineage>
        <taxon>Eukaryota</taxon>
        <taxon>Viridiplantae</taxon>
        <taxon>Streptophyta</taxon>
        <taxon>Embryophyta</taxon>
        <taxon>Tracheophyta</taxon>
        <taxon>Spermatophyta</taxon>
        <taxon>Magnoliopsida</taxon>
        <taxon>Liliopsida</taxon>
        <taxon>Poales</taxon>
        <taxon>Poaceae</taxon>
        <taxon>PACMAD clade</taxon>
        <taxon>Panicoideae</taxon>
        <taxon>Panicodae</taxon>
        <taxon>Paniceae</taxon>
        <taxon>Panicinae</taxon>
        <taxon>Panicum</taxon>
        <taxon>Panicum sect. Hiantes</taxon>
    </lineage>
</organism>
<feature type="compositionally biased region" description="Polar residues" evidence="1">
    <location>
        <begin position="8"/>
        <end position="19"/>
    </location>
</feature>
<feature type="region of interest" description="Disordered" evidence="1">
    <location>
        <begin position="62"/>
        <end position="84"/>
    </location>
</feature>
<proteinExistence type="predicted"/>
<gene>
    <name evidence="2" type="ORF">PVAP13_7KG392840</name>
</gene>
<feature type="region of interest" description="Disordered" evidence="1">
    <location>
        <begin position="1"/>
        <end position="34"/>
    </location>
</feature>
<evidence type="ECO:0000313" key="2">
    <source>
        <dbReference type="EMBL" id="KAG2574878.1"/>
    </source>
</evidence>
<comment type="caution">
    <text evidence="2">The sequence shown here is derived from an EMBL/GenBank/DDBJ whole genome shotgun (WGS) entry which is preliminary data.</text>
</comment>
<dbReference type="AlphaFoldDB" id="A0A8T0QMG3"/>
<name>A0A8T0QMG3_PANVG</name>
<sequence>MATGGGSTPQHPRPSSQPASDRPRSQQEAVARARRADMASCAAAGWCGQSGSGAAAAWVGAARPGPNAGGLRRGKRGGGTGMRRLDGKRKHILEVEIDSIFYFSLDEIVLSCC</sequence>
<protein>
    <submittedName>
        <fullName evidence="2">Uncharacterized protein</fullName>
    </submittedName>
</protein>
<dbReference type="Proteomes" id="UP000823388">
    <property type="component" value="Chromosome 7K"/>
</dbReference>
<keyword evidence="3" id="KW-1185">Reference proteome</keyword>
<evidence type="ECO:0000313" key="3">
    <source>
        <dbReference type="Proteomes" id="UP000823388"/>
    </source>
</evidence>
<dbReference type="EMBL" id="CM029049">
    <property type="protein sequence ID" value="KAG2574878.1"/>
    <property type="molecule type" value="Genomic_DNA"/>
</dbReference>
<reference evidence="2" key="1">
    <citation type="submission" date="2020-05" db="EMBL/GenBank/DDBJ databases">
        <title>WGS assembly of Panicum virgatum.</title>
        <authorList>
            <person name="Lovell J.T."/>
            <person name="Jenkins J."/>
            <person name="Shu S."/>
            <person name="Juenger T.E."/>
            <person name="Schmutz J."/>
        </authorList>
    </citation>
    <scope>NUCLEOTIDE SEQUENCE</scope>
    <source>
        <strain evidence="2">AP13</strain>
    </source>
</reference>
<accession>A0A8T0QMG3</accession>
<evidence type="ECO:0000256" key="1">
    <source>
        <dbReference type="SAM" id="MobiDB-lite"/>
    </source>
</evidence>